<dbReference type="eggNOG" id="ENOG502ZHYZ">
    <property type="taxonomic scope" value="Bacteria"/>
</dbReference>
<gene>
    <name evidence="1" type="ORF">RUMHYD_01941</name>
</gene>
<protein>
    <submittedName>
        <fullName evidence="1">Uncharacterized protein</fullName>
    </submittedName>
</protein>
<organism evidence="1 2">
    <name type="scientific">Blautia hydrogenotrophica (strain DSM 10507 / JCM 14656 / S5a33)</name>
    <name type="common">Ruminococcus hydrogenotrophicus</name>
    <dbReference type="NCBI Taxonomy" id="476272"/>
    <lineage>
        <taxon>Bacteria</taxon>
        <taxon>Bacillati</taxon>
        <taxon>Bacillota</taxon>
        <taxon>Clostridia</taxon>
        <taxon>Lachnospirales</taxon>
        <taxon>Lachnospiraceae</taxon>
        <taxon>Blautia</taxon>
    </lineage>
</organism>
<proteinExistence type="predicted"/>
<evidence type="ECO:0000313" key="1">
    <source>
        <dbReference type="EMBL" id="EEG49130.1"/>
    </source>
</evidence>
<keyword evidence="2" id="KW-1185">Reference proteome</keyword>
<reference evidence="1 2" key="2">
    <citation type="submission" date="2009-02" db="EMBL/GenBank/DDBJ databases">
        <title>Draft genome sequence of Blautia hydrogenotrophica DSM 10507 (Ruminococcus hydrogenotrophicus DSM 10507).</title>
        <authorList>
            <person name="Sudarsanam P."/>
            <person name="Ley R."/>
            <person name="Guruge J."/>
            <person name="Turnbaugh P.J."/>
            <person name="Mahowald M."/>
            <person name="Liep D."/>
            <person name="Gordon J."/>
        </authorList>
    </citation>
    <scope>NUCLEOTIDE SEQUENCE [LARGE SCALE GENOMIC DNA]</scope>
    <source>
        <strain evidence="2">DSM 10507 / JCM 14656 / S5a33</strain>
    </source>
</reference>
<comment type="caution">
    <text evidence="1">The sequence shown here is derived from an EMBL/GenBank/DDBJ whole genome shotgun (WGS) entry which is preliminary data.</text>
</comment>
<evidence type="ECO:0000313" key="2">
    <source>
        <dbReference type="Proteomes" id="UP000003100"/>
    </source>
</evidence>
<dbReference type="Proteomes" id="UP000003100">
    <property type="component" value="Unassembled WGS sequence"/>
</dbReference>
<name>C0CM60_BLAHS</name>
<dbReference type="RefSeq" id="WP_005948851.1">
    <property type="nucleotide sequence ID" value="NZ_CP136423.1"/>
</dbReference>
<accession>C0CM60</accession>
<dbReference type="AlphaFoldDB" id="C0CM60"/>
<reference evidence="1 2" key="1">
    <citation type="submission" date="2009-01" db="EMBL/GenBank/DDBJ databases">
        <authorList>
            <person name="Fulton L."/>
            <person name="Clifton S."/>
            <person name="Fulton B."/>
            <person name="Xu J."/>
            <person name="Minx P."/>
            <person name="Pepin K.H."/>
            <person name="Johnson M."/>
            <person name="Bhonagiri V."/>
            <person name="Nash W.E."/>
            <person name="Mardis E.R."/>
            <person name="Wilson R.K."/>
        </authorList>
    </citation>
    <scope>NUCLEOTIDE SEQUENCE [LARGE SCALE GENOMIC DNA]</scope>
    <source>
        <strain evidence="2">DSM 10507 / JCM 14656 / S5a33</strain>
    </source>
</reference>
<dbReference type="GeneID" id="86822324"/>
<dbReference type="PATRIC" id="fig|476272.21.peg.1980"/>
<dbReference type="EMBL" id="ACBZ01000101">
    <property type="protein sequence ID" value="EEG49130.1"/>
    <property type="molecule type" value="Genomic_DNA"/>
</dbReference>
<dbReference type="HOGENOM" id="CLU_154421_0_0_9"/>
<sequence>MDKRKSSLKNYGISSKRYKELCGFCEQYPEWKEELAYNVNTVKSQQIGNVSYGSKNNISNKTADLALKRVFLQKKVDLIEKTAKDAAGELWNEIIKSACYEQPFWYLRDISEIPISRSAFYDYRRYFFFLLNQRKDT</sequence>